<protein>
    <submittedName>
        <fullName evidence="1">Uncharacterized protein</fullName>
    </submittedName>
</protein>
<gene>
    <name evidence="1" type="ORF">OCU04_003211</name>
</gene>
<evidence type="ECO:0000313" key="1">
    <source>
        <dbReference type="EMBL" id="KAJ8067601.1"/>
    </source>
</evidence>
<accession>A0A9X0ARI7</accession>
<comment type="caution">
    <text evidence="1">The sequence shown here is derived from an EMBL/GenBank/DDBJ whole genome shotgun (WGS) entry which is preliminary data.</text>
</comment>
<name>A0A9X0ARI7_9HELO</name>
<dbReference type="Proteomes" id="UP001152300">
    <property type="component" value="Unassembled WGS sequence"/>
</dbReference>
<dbReference type="AlphaFoldDB" id="A0A9X0ARI7"/>
<evidence type="ECO:0000313" key="2">
    <source>
        <dbReference type="Proteomes" id="UP001152300"/>
    </source>
</evidence>
<organism evidence="1 2">
    <name type="scientific">Sclerotinia nivalis</name>
    <dbReference type="NCBI Taxonomy" id="352851"/>
    <lineage>
        <taxon>Eukaryota</taxon>
        <taxon>Fungi</taxon>
        <taxon>Dikarya</taxon>
        <taxon>Ascomycota</taxon>
        <taxon>Pezizomycotina</taxon>
        <taxon>Leotiomycetes</taxon>
        <taxon>Helotiales</taxon>
        <taxon>Sclerotiniaceae</taxon>
        <taxon>Sclerotinia</taxon>
    </lineage>
</organism>
<keyword evidence="2" id="KW-1185">Reference proteome</keyword>
<sequence>MVRNLGRKAPLPDNRARSSISLYDNAKPECVGREKSAAFDFIPNFKSHLSALFFVCFKCKAPNWIKDHVCPSGIYEIDTASENKETLSELSDSDLCESGKD</sequence>
<reference evidence="1" key="1">
    <citation type="submission" date="2022-11" db="EMBL/GenBank/DDBJ databases">
        <title>Genome Resource of Sclerotinia nivalis Strain SnTB1, a Plant Pathogen Isolated from American Ginseng.</title>
        <authorList>
            <person name="Fan S."/>
        </authorList>
    </citation>
    <scope>NUCLEOTIDE SEQUENCE</scope>
    <source>
        <strain evidence="1">SnTB1</strain>
    </source>
</reference>
<proteinExistence type="predicted"/>
<dbReference type="EMBL" id="JAPEIS010000003">
    <property type="protein sequence ID" value="KAJ8067601.1"/>
    <property type="molecule type" value="Genomic_DNA"/>
</dbReference>